<dbReference type="AlphaFoldDB" id="A0A8H5KNK5"/>
<evidence type="ECO:0000256" key="1">
    <source>
        <dbReference type="ARBA" id="ARBA00006432"/>
    </source>
</evidence>
<sequence>MKFTAALIALVSATGAVAAPAPADTVSMMAATPQWTIQSLSRSCDKADTTCTWNFKINTGSGAATACKYVVKGKPASKANGGPAKCGTFTITSGWSGQFGADKGFTTLSVVSSKKQIIYPSYTDKQVAGGKVVKPDQKSRQLKRSSISVAMVFYPPSWVPDLPIDPPDSISVAEFMSSEEYGRYPIAKARHPYTCGLTGKTRTVEEVIRREDLLARGIGKALQSDSQFGSEWDRVCVIFSLNTIDYIPLTHSIHRLNGIASLSSAALSASELKHQLRASRAKAIFTCVPLLDAALKATQAVGISRENVFLLPVPGDTSRHGFKTIDDLIEDGEKLPALPPLQWTKGQGARQTAYLLYSSGTSGLPVGFKPFGVSRKADGIDTQVMLGVLPFSHVFGLMLITHLGTYRGDEIIVMPRFEFEPFLAAVSRFKIHQLPIVPPIVIQMLDRRELCRKYDLSSVRFVYTGAAPLGKETVDDLLSLYPKWRLGQGYGMTETATVFIQSSEHDTQVGTTGSLLPAAKARIVDPDGKEITEYEKPGELLIQSPTVSLGYFNNPKATAETFFEDADGRWIRTGDEVLVRISESGNEHFVVVDRVKELIKVKGHQVAPAELESHLLTHPAVSDCAVIQIPDARAGEVPKAFVVKAKHAGQSDEELASDIQRYVEEHKARYKWLKGGVEFIDAIPKSPTGKILRRKLRDKEREARRLREAKL</sequence>
<accession>A0A8H5KNK5</accession>
<dbReference type="GO" id="GO:0016405">
    <property type="term" value="F:CoA-ligase activity"/>
    <property type="evidence" value="ECO:0007669"/>
    <property type="project" value="TreeGrafter"/>
</dbReference>
<evidence type="ECO:0000256" key="2">
    <source>
        <dbReference type="SAM" id="SignalP"/>
    </source>
</evidence>
<dbReference type="Gene3D" id="3.40.50.980">
    <property type="match status" value="2"/>
</dbReference>
<comment type="caution">
    <text evidence="5">The sequence shown here is derived from an EMBL/GenBank/DDBJ whole genome shotgun (WGS) entry which is preliminary data.</text>
</comment>
<organism evidence="5 6">
    <name type="scientific">Fusarium pseudocircinatum</name>
    <dbReference type="NCBI Taxonomy" id="56676"/>
    <lineage>
        <taxon>Eukaryota</taxon>
        <taxon>Fungi</taxon>
        <taxon>Dikarya</taxon>
        <taxon>Ascomycota</taxon>
        <taxon>Pezizomycotina</taxon>
        <taxon>Sordariomycetes</taxon>
        <taxon>Hypocreomycetidae</taxon>
        <taxon>Hypocreales</taxon>
        <taxon>Nectriaceae</taxon>
        <taxon>Fusarium</taxon>
        <taxon>Fusarium fujikuroi species complex</taxon>
    </lineage>
</organism>
<dbReference type="Gene3D" id="2.30.38.10">
    <property type="entry name" value="Luciferase, Domain 3"/>
    <property type="match status" value="1"/>
</dbReference>
<name>A0A8H5KNK5_9HYPO</name>
<dbReference type="PANTHER" id="PTHR24096">
    <property type="entry name" value="LONG-CHAIN-FATTY-ACID--COA LIGASE"/>
    <property type="match status" value="1"/>
</dbReference>
<dbReference type="Gene3D" id="3.30.300.30">
    <property type="match status" value="1"/>
</dbReference>
<dbReference type="InterPro" id="IPR045851">
    <property type="entry name" value="AMP-bd_C_sf"/>
</dbReference>
<dbReference type="EMBL" id="JAAOAS010000445">
    <property type="protein sequence ID" value="KAF5576003.1"/>
    <property type="molecule type" value="Genomic_DNA"/>
</dbReference>
<protein>
    <submittedName>
        <fullName evidence="5">Phenylacetyl ligase</fullName>
    </submittedName>
</protein>
<gene>
    <name evidence="5" type="ORF">FPCIR_12848</name>
</gene>
<evidence type="ECO:0000259" key="3">
    <source>
        <dbReference type="Pfam" id="PF00501"/>
    </source>
</evidence>
<keyword evidence="2" id="KW-0732">Signal</keyword>
<feature type="domain" description="AMP-binding enzyme C-terminal" evidence="4">
    <location>
        <begin position="610"/>
        <end position="690"/>
    </location>
</feature>
<dbReference type="Pfam" id="PF13193">
    <property type="entry name" value="AMP-binding_C"/>
    <property type="match status" value="1"/>
</dbReference>
<dbReference type="OrthoDB" id="6509636at2759"/>
<dbReference type="PANTHER" id="PTHR24096:SF422">
    <property type="entry name" value="BCDNA.GH02901"/>
    <property type="match status" value="1"/>
</dbReference>
<dbReference type="SUPFAM" id="SSF56801">
    <property type="entry name" value="Acetyl-CoA synthetase-like"/>
    <property type="match status" value="1"/>
</dbReference>
<feature type="chain" id="PRO_5034873411" evidence="2">
    <location>
        <begin position="19"/>
        <end position="711"/>
    </location>
</feature>
<keyword evidence="6" id="KW-1185">Reference proteome</keyword>
<dbReference type="Proteomes" id="UP000546213">
    <property type="component" value="Unassembled WGS sequence"/>
</dbReference>
<comment type="similarity">
    <text evidence="1">Belongs to the ATP-dependent AMP-binding enzyme family.</text>
</comment>
<feature type="domain" description="AMP-dependent synthetase/ligase" evidence="3">
    <location>
        <begin position="229"/>
        <end position="552"/>
    </location>
</feature>
<dbReference type="Pfam" id="PF00501">
    <property type="entry name" value="AMP-binding"/>
    <property type="match status" value="1"/>
</dbReference>
<dbReference type="InterPro" id="IPR000873">
    <property type="entry name" value="AMP-dep_synth/lig_dom"/>
</dbReference>
<feature type="signal peptide" evidence="2">
    <location>
        <begin position="1"/>
        <end position="18"/>
    </location>
</feature>
<reference evidence="5 6" key="1">
    <citation type="submission" date="2020-05" db="EMBL/GenBank/DDBJ databases">
        <title>Identification and distribution of gene clusters putatively required for synthesis of sphingolipid metabolism inhibitors in phylogenetically diverse species of the filamentous fungus Fusarium.</title>
        <authorList>
            <person name="Kim H.-S."/>
            <person name="Busman M."/>
            <person name="Brown D.W."/>
            <person name="Divon H."/>
            <person name="Uhlig S."/>
            <person name="Proctor R.H."/>
        </authorList>
    </citation>
    <scope>NUCLEOTIDE SEQUENCE [LARGE SCALE GENOMIC DNA]</scope>
    <source>
        <strain evidence="5 6">NRRL 36939</strain>
    </source>
</reference>
<dbReference type="InterPro" id="IPR025110">
    <property type="entry name" value="AMP-bd_C"/>
</dbReference>
<evidence type="ECO:0000313" key="5">
    <source>
        <dbReference type="EMBL" id="KAF5576003.1"/>
    </source>
</evidence>
<proteinExistence type="inferred from homology"/>
<keyword evidence="5" id="KW-0436">Ligase</keyword>
<evidence type="ECO:0000259" key="4">
    <source>
        <dbReference type="Pfam" id="PF13193"/>
    </source>
</evidence>
<dbReference type="FunFam" id="3.30.300.30:FF:000007">
    <property type="entry name" value="4-coumarate--CoA ligase 2"/>
    <property type="match status" value="1"/>
</dbReference>
<evidence type="ECO:0000313" key="6">
    <source>
        <dbReference type="Proteomes" id="UP000546213"/>
    </source>
</evidence>